<feature type="domain" description="LXG" evidence="5">
    <location>
        <begin position="3"/>
        <end position="238"/>
    </location>
</feature>
<evidence type="ECO:0000313" key="6">
    <source>
        <dbReference type="EMBL" id="APH05679.1"/>
    </source>
</evidence>
<sequence>MANLKVYEAMSLRESMEDRSNEYARLREQLQSLKKQFTQIVQLDENLQGKGATAIKGFYQAQIDVIVALLRLVDMQVAFFNGISGNMEDLKLSGSTKVDETFLEHDLTVHENNHFNMVENQQEDLKTILNRIDDLVSIQAFSTDSFESKLEEARKRRKDTLEAVDTLDQQLLEEYKLSEHAELHATALFRQLLDATKQGNTISPINFNATAYKASEAYQLNQEMGDYTDEYLSFKAEQERYREELKKAEELENRPAYKKMWDSMKTFTGELTGYHDFIRATEGVDPVTGEKLSESQRVMAGAMAAAGFIPIVGWGGRAFKGGSVIVKTAKGMNATDQALSLYKTPKTFQYLEKAELGIYGLASANGMSEYITGKDMFGHDLTEIERQQSLYTGVLGTVMFASPLLPTFIKNGKLVKEETRNKLGELTTKTKAGTHYVFNEVAGGMNVLLRNQGMEVAYSASHVVPRVMSTKEVSKRVEEAGVVFAVKGNTKPLQKHHYATNKSKKYTPQMENITKKYGLDLDDEWNKELLPHQGRHPYAYHDYVLDKLSTYDRLAKGDREKFLKLYEGLKQEVRDNPDMLYKEYWRSK</sequence>
<evidence type="ECO:0000313" key="7">
    <source>
        <dbReference type="Proteomes" id="UP000181936"/>
    </source>
</evidence>
<dbReference type="InterPro" id="IPR027797">
    <property type="entry name" value="PT-TG_dom"/>
</dbReference>
<evidence type="ECO:0000256" key="2">
    <source>
        <dbReference type="ARBA" id="ARBA00022525"/>
    </source>
</evidence>
<comment type="similarity">
    <text evidence="3">In the N-terminal section; belongs to the LXG family.</text>
</comment>
<reference evidence="6 7" key="1">
    <citation type="journal article" date="2016" name="Sci. Rep.">
        <title>Complete genome sequence and transcriptomic analysis of a novel marine strain Bacillus weihaiensis reveals the mechanism of brown algae degradation.</title>
        <authorList>
            <person name="Zhu Y."/>
            <person name="Chen P."/>
            <person name="Bao Y."/>
            <person name="Men Y."/>
            <person name="Zeng Y."/>
            <person name="Yang J."/>
            <person name="Sun J."/>
            <person name="Sun Y."/>
        </authorList>
    </citation>
    <scope>NUCLEOTIDE SEQUENCE [LARGE SCALE GENOMIC DNA]</scope>
    <source>
        <strain evidence="6 7">Alg07</strain>
    </source>
</reference>
<dbReference type="PANTHER" id="PTHR34976:SF2">
    <property type="entry name" value="TYPE VII SECRETION SYSTEM PROTEIN ESSD"/>
    <property type="match status" value="1"/>
</dbReference>
<evidence type="ECO:0000256" key="1">
    <source>
        <dbReference type="ARBA" id="ARBA00004613"/>
    </source>
</evidence>
<proteinExistence type="inferred from homology"/>
<organism evidence="6 7">
    <name type="scientific">Bacillus weihaiensis</name>
    <dbReference type="NCBI Taxonomy" id="1547283"/>
    <lineage>
        <taxon>Bacteria</taxon>
        <taxon>Bacillati</taxon>
        <taxon>Bacillota</taxon>
        <taxon>Bacilli</taxon>
        <taxon>Bacillales</taxon>
        <taxon>Bacillaceae</taxon>
        <taxon>Bacillus</taxon>
    </lineage>
</organism>
<dbReference type="InterPro" id="IPR032871">
    <property type="entry name" value="AHH_dom_containing"/>
</dbReference>
<dbReference type="PROSITE" id="PS51756">
    <property type="entry name" value="LXG"/>
    <property type="match status" value="1"/>
</dbReference>
<dbReference type="InterPro" id="IPR051768">
    <property type="entry name" value="Bact_secretion_toxin"/>
</dbReference>
<accession>A0A1L3MTL8</accession>
<dbReference type="OrthoDB" id="6636741at2"/>
<feature type="coiled-coil region" evidence="4">
    <location>
        <begin position="9"/>
        <end position="43"/>
    </location>
</feature>
<dbReference type="InterPro" id="IPR006829">
    <property type="entry name" value="LXG_dom"/>
</dbReference>
<dbReference type="Pfam" id="PF14412">
    <property type="entry name" value="AHH"/>
    <property type="match status" value="1"/>
</dbReference>
<evidence type="ECO:0000259" key="5">
    <source>
        <dbReference type="PROSITE" id="PS51756"/>
    </source>
</evidence>
<dbReference type="STRING" id="1547283.A9C19_13485"/>
<dbReference type="Pfam" id="PF04740">
    <property type="entry name" value="LXG"/>
    <property type="match status" value="1"/>
</dbReference>
<dbReference type="PANTHER" id="PTHR34976">
    <property type="entry name" value="RIBONUCLEASE YQCG-RELATED"/>
    <property type="match status" value="1"/>
</dbReference>
<dbReference type="AlphaFoldDB" id="A0A1L3MTL8"/>
<keyword evidence="4" id="KW-0175">Coiled coil</keyword>
<protein>
    <recommendedName>
        <fullName evidence="5">LXG domain-containing protein</fullName>
    </recommendedName>
</protein>
<evidence type="ECO:0000256" key="4">
    <source>
        <dbReference type="SAM" id="Coils"/>
    </source>
</evidence>
<dbReference type="RefSeq" id="WP_072580472.1">
    <property type="nucleotide sequence ID" value="NZ_CP016020.1"/>
</dbReference>
<evidence type="ECO:0000256" key="3">
    <source>
        <dbReference type="ARBA" id="ARBA00034117"/>
    </source>
</evidence>
<dbReference type="Pfam" id="PF14449">
    <property type="entry name" value="PT-TG"/>
    <property type="match status" value="1"/>
</dbReference>
<gene>
    <name evidence="6" type="ORF">A9C19_13485</name>
</gene>
<dbReference type="KEGG" id="bwh:A9C19_13485"/>
<dbReference type="EMBL" id="CP016020">
    <property type="protein sequence ID" value="APH05679.1"/>
    <property type="molecule type" value="Genomic_DNA"/>
</dbReference>
<dbReference type="GO" id="GO:0005576">
    <property type="term" value="C:extracellular region"/>
    <property type="evidence" value="ECO:0007669"/>
    <property type="project" value="UniProtKB-SubCell"/>
</dbReference>
<name>A0A1L3MTL8_9BACI</name>
<keyword evidence="2" id="KW-0964">Secreted</keyword>
<comment type="subcellular location">
    <subcellularLocation>
        <location evidence="1">Secreted</location>
    </subcellularLocation>
</comment>
<dbReference type="Proteomes" id="UP000181936">
    <property type="component" value="Chromosome"/>
</dbReference>
<keyword evidence="7" id="KW-1185">Reference proteome</keyword>